<dbReference type="Proteomes" id="UP000631670">
    <property type="component" value="Unassembled WGS sequence"/>
</dbReference>
<sequence>MTFGLEVEPGSMPAAFFRAVEETVRATLARWSIPACAVTMTRSGYYARQSHSHGTFDRSMSSTAGDFRDLTPIVLREALNRAGTVECEPVHRFRLDVPADAISAVTQAVARLRGTPLQTTSDGAEARVEGDLPAAAVHELRRRLPGLTRGEGVLETAFDRYEPRT</sequence>
<reference evidence="3 4" key="1">
    <citation type="submission" date="2020-10" db="EMBL/GenBank/DDBJ databases">
        <title>Sequencing the genomes of 1000 actinobacteria strains.</title>
        <authorList>
            <person name="Klenk H.-P."/>
        </authorList>
    </citation>
    <scope>NUCLEOTIDE SEQUENCE [LARGE SCALE GENOMIC DNA]</scope>
    <source>
        <strain evidence="3 4">DSM 44653</strain>
    </source>
</reference>
<dbReference type="PANTHER" id="PTHR43636">
    <property type="entry name" value="ELONGATION FACTOR G, MITOCHONDRIAL"/>
    <property type="match status" value="1"/>
</dbReference>
<dbReference type="InterPro" id="IPR000640">
    <property type="entry name" value="EFG_V-like"/>
</dbReference>
<protein>
    <submittedName>
        <fullName evidence="3">Translation elongation factor EF-G</fullName>
    </submittedName>
</protein>
<gene>
    <name evidence="3" type="ORF">H4696_008247</name>
</gene>
<keyword evidence="4" id="KW-1185">Reference proteome</keyword>
<evidence type="ECO:0000259" key="2">
    <source>
        <dbReference type="Pfam" id="PF00679"/>
    </source>
</evidence>
<dbReference type="InterPro" id="IPR014721">
    <property type="entry name" value="Ribsml_uS5_D2-typ_fold_subgr"/>
</dbReference>
<comment type="caution">
    <text evidence="3">The sequence shown here is derived from an EMBL/GenBank/DDBJ whole genome shotgun (WGS) entry which is preliminary data.</text>
</comment>
<dbReference type="PANTHER" id="PTHR43636:SF2">
    <property type="entry name" value="ELONGATION FACTOR G, MITOCHONDRIAL"/>
    <property type="match status" value="1"/>
</dbReference>
<dbReference type="GO" id="GO:0003746">
    <property type="term" value="F:translation elongation factor activity"/>
    <property type="evidence" value="ECO:0007669"/>
    <property type="project" value="UniProtKB-KW"/>
</dbReference>
<dbReference type="Gene3D" id="3.30.230.10">
    <property type="match status" value="1"/>
</dbReference>
<keyword evidence="1" id="KW-0648">Protein biosynthesis</keyword>
<evidence type="ECO:0000313" key="4">
    <source>
        <dbReference type="Proteomes" id="UP000631670"/>
    </source>
</evidence>
<name>A0ABR9ID91_9PSEU</name>
<organism evidence="3 4">
    <name type="scientific">Amycolatopsis lexingtonensis</name>
    <dbReference type="NCBI Taxonomy" id="218822"/>
    <lineage>
        <taxon>Bacteria</taxon>
        <taxon>Bacillati</taxon>
        <taxon>Actinomycetota</taxon>
        <taxon>Actinomycetes</taxon>
        <taxon>Pseudonocardiales</taxon>
        <taxon>Pseudonocardiaceae</taxon>
        <taxon>Amycolatopsis</taxon>
    </lineage>
</organism>
<dbReference type="InterPro" id="IPR035647">
    <property type="entry name" value="EFG_III/V"/>
</dbReference>
<evidence type="ECO:0000313" key="3">
    <source>
        <dbReference type="EMBL" id="MBE1501147.1"/>
    </source>
</evidence>
<dbReference type="EMBL" id="JADBEG010000001">
    <property type="protein sequence ID" value="MBE1501147.1"/>
    <property type="molecule type" value="Genomic_DNA"/>
</dbReference>
<feature type="domain" description="Elongation factor EFG" evidence="2">
    <location>
        <begin position="87"/>
        <end position="163"/>
    </location>
</feature>
<keyword evidence="3" id="KW-0251">Elongation factor</keyword>
<evidence type="ECO:0000256" key="1">
    <source>
        <dbReference type="ARBA" id="ARBA00022917"/>
    </source>
</evidence>
<accession>A0ABR9ID91</accession>
<dbReference type="SUPFAM" id="SSF54980">
    <property type="entry name" value="EF-G C-terminal domain-like"/>
    <property type="match status" value="1"/>
</dbReference>
<dbReference type="Pfam" id="PF00679">
    <property type="entry name" value="EFG_C"/>
    <property type="match status" value="1"/>
</dbReference>
<proteinExistence type="predicted"/>